<comment type="caution">
    <text evidence="13">The sequence shown here is derived from an EMBL/GenBank/DDBJ whole genome shotgun (WGS) entry which is preliminary data.</text>
</comment>
<dbReference type="AlphaFoldDB" id="A0A7L0P7S6"/>
<dbReference type="Gene3D" id="1.20.1270.50">
    <property type="entry name" value="Glycoside hydrolase family 38, central domain"/>
    <property type="match status" value="2"/>
</dbReference>
<dbReference type="SUPFAM" id="SSF74650">
    <property type="entry name" value="Galactose mutarotase-like"/>
    <property type="match status" value="1"/>
</dbReference>
<dbReference type="GO" id="GO:0030246">
    <property type="term" value="F:carbohydrate binding"/>
    <property type="evidence" value="ECO:0007669"/>
    <property type="project" value="InterPro"/>
</dbReference>
<evidence type="ECO:0000256" key="9">
    <source>
        <dbReference type="ARBA" id="ARBA00023295"/>
    </source>
</evidence>
<comment type="similarity">
    <text evidence="2 10">Belongs to the glycosyl hydrolase 38 family.</text>
</comment>
<dbReference type="InterPro" id="IPR048534">
    <property type="entry name" value="Man2a1-like_dom"/>
</dbReference>
<dbReference type="Gene3D" id="3.20.110.10">
    <property type="entry name" value="Glycoside hydrolase 38, N terminal domain"/>
    <property type="match status" value="3"/>
</dbReference>
<dbReference type="GO" id="GO:0046872">
    <property type="term" value="F:metal ion binding"/>
    <property type="evidence" value="ECO:0007669"/>
    <property type="project" value="UniProtKB-KW"/>
</dbReference>
<keyword evidence="8" id="KW-0325">Glycoprotein</keyword>
<dbReference type="FunFam" id="1.20.1270.50:FF:000003">
    <property type="entry name" value="Alpha-mannosidase"/>
    <property type="match status" value="1"/>
</dbReference>
<organism evidence="13 14">
    <name type="scientific">Mesembrinibis cayennensis</name>
    <dbReference type="NCBI Taxonomy" id="1118748"/>
    <lineage>
        <taxon>Eukaryota</taxon>
        <taxon>Metazoa</taxon>
        <taxon>Chordata</taxon>
        <taxon>Craniata</taxon>
        <taxon>Vertebrata</taxon>
        <taxon>Euteleostomi</taxon>
        <taxon>Archelosauria</taxon>
        <taxon>Archosauria</taxon>
        <taxon>Dinosauria</taxon>
        <taxon>Saurischia</taxon>
        <taxon>Theropoda</taxon>
        <taxon>Coelurosauria</taxon>
        <taxon>Aves</taxon>
        <taxon>Neognathae</taxon>
        <taxon>Neoaves</taxon>
        <taxon>Aequornithes</taxon>
        <taxon>Pelecaniformes</taxon>
        <taxon>Threskiornithidae</taxon>
        <taxon>Mesembrinibis</taxon>
    </lineage>
</organism>
<evidence type="ECO:0000256" key="8">
    <source>
        <dbReference type="ARBA" id="ARBA00023180"/>
    </source>
</evidence>
<evidence type="ECO:0000259" key="12">
    <source>
        <dbReference type="SMART" id="SM00872"/>
    </source>
</evidence>
<reference evidence="13 14" key="1">
    <citation type="submission" date="2019-09" db="EMBL/GenBank/DDBJ databases">
        <title>Bird 10,000 Genomes (B10K) Project - Family phase.</title>
        <authorList>
            <person name="Zhang G."/>
        </authorList>
    </citation>
    <scope>NUCLEOTIDE SEQUENCE [LARGE SCALE GENOMIC DNA]</scope>
    <source>
        <strain evidence="13">B10K-DU-001-44</strain>
        <tissue evidence="13">Muscle</tissue>
    </source>
</reference>
<dbReference type="SUPFAM" id="SSF88713">
    <property type="entry name" value="Glycoside hydrolase/deacetylase"/>
    <property type="match status" value="2"/>
</dbReference>
<dbReference type="PANTHER" id="PTHR11607:SF3">
    <property type="entry name" value="LYSOSOMAL ALPHA-MANNOSIDASE"/>
    <property type="match status" value="1"/>
</dbReference>
<feature type="non-terminal residue" evidence="13">
    <location>
        <position position="1"/>
    </location>
</feature>
<evidence type="ECO:0000256" key="11">
    <source>
        <dbReference type="SAM" id="MobiDB-lite"/>
    </source>
</evidence>
<dbReference type="GO" id="GO:0005764">
    <property type="term" value="C:lysosome"/>
    <property type="evidence" value="ECO:0007669"/>
    <property type="project" value="TreeGrafter"/>
</dbReference>
<keyword evidence="3 10" id="KW-0479">Metal-binding</keyword>
<evidence type="ECO:0000256" key="10">
    <source>
        <dbReference type="RuleBase" id="RU361199"/>
    </source>
</evidence>
<dbReference type="Gene3D" id="2.60.40.1360">
    <property type="match status" value="1"/>
</dbReference>
<evidence type="ECO:0000256" key="2">
    <source>
        <dbReference type="ARBA" id="ARBA00009792"/>
    </source>
</evidence>
<feature type="compositionally biased region" description="Pro residues" evidence="11">
    <location>
        <begin position="1018"/>
        <end position="1036"/>
    </location>
</feature>
<keyword evidence="6 10" id="KW-0862">Zinc</keyword>
<dbReference type="Pfam" id="PF21260">
    <property type="entry name" value="Laman-like_dom"/>
    <property type="match status" value="1"/>
</dbReference>
<dbReference type="Proteomes" id="UP000574277">
    <property type="component" value="Unassembled WGS sequence"/>
</dbReference>
<feature type="region of interest" description="Disordered" evidence="11">
    <location>
        <begin position="39"/>
        <end position="67"/>
    </location>
</feature>
<dbReference type="Gene3D" id="2.70.98.30">
    <property type="entry name" value="Golgi alpha-mannosidase II, domain 4"/>
    <property type="match status" value="1"/>
</dbReference>
<dbReference type="FunFam" id="2.70.98.30:FF:000003">
    <property type="entry name" value="Alpha-mannosidase"/>
    <property type="match status" value="1"/>
</dbReference>
<comment type="catalytic activity">
    <reaction evidence="1">
        <text>Hydrolysis of terminal, non-reducing alpha-D-mannose residues in alpha-D-mannosides.</text>
        <dbReference type="EC" id="3.2.1.24"/>
    </reaction>
</comment>
<feature type="compositionally biased region" description="Gly residues" evidence="11">
    <location>
        <begin position="1005"/>
        <end position="1014"/>
    </location>
</feature>
<evidence type="ECO:0000256" key="3">
    <source>
        <dbReference type="ARBA" id="ARBA00022723"/>
    </source>
</evidence>
<keyword evidence="14" id="KW-1185">Reference proteome</keyword>
<evidence type="ECO:0000256" key="1">
    <source>
        <dbReference type="ARBA" id="ARBA00000365"/>
    </source>
</evidence>
<dbReference type="InterPro" id="IPR015341">
    <property type="entry name" value="Glyco_hydro_38_cen"/>
</dbReference>
<dbReference type="FunFam" id="1.20.1270.50:FF:000002">
    <property type="entry name" value="Alpha-mannosidase"/>
    <property type="match status" value="1"/>
</dbReference>
<proteinExistence type="inferred from homology"/>
<dbReference type="Pfam" id="PF09261">
    <property type="entry name" value="Alpha-mann_mid"/>
    <property type="match status" value="1"/>
</dbReference>
<dbReference type="SMART" id="SM00872">
    <property type="entry name" value="Alpha-mann_mid"/>
    <property type="match status" value="1"/>
</dbReference>
<feature type="region of interest" description="Disordered" evidence="11">
    <location>
        <begin position="1005"/>
        <end position="1039"/>
    </location>
</feature>
<evidence type="ECO:0000256" key="7">
    <source>
        <dbReference type="ARBA" id="ARBA00023157"/>
    </source>
</evidence>
<dbReference type="InterPro" id="IPR000602">
    <property type="entry name" value="Glyco_hydro_38_N"/>
</dbReference>
<dbReference type="InterPro" id="IPR027291">
    <property type="entry name" value="Glyco_hydro_38_N_sf"/>
</dbReference>
<dbReference type="EMBL" id="VXAT01003725">
    <property type="protein sequence ID" value="NXL01541.1"/>
    <property type="molecule type" value="Genomic_DNA"/>
</dbReference>
<sequence length="1063" mass="116542">SCPATRPDLLNVHLVPHTHDDVGWLKTVEQYFYGGGRPCQRPGRGGDVPKATAAPAGTEVTPPRPPDSGCCRCEVPPVPEPPSVPAGRLEFVGGGWCMSDEAAAHYSPAIEQLALGRRFLRREFGACGTPRVAWQIDPFGHSRQLAAIFAQVGAPRPAVSPRGTPAHRLTPSSPQMGYDGLFVGRVDHQDKATREELREMELLWRASGSLPPPAADLFTGVLPNVYNPPSGFCWDQLCSDPPVVDEDSEENNVDSIVSTFLQIASSQAERYRTNHIIMTMGSDFHYENANLWFKNMDKLIAHVNARVSGEPVCVPAVCCPSVPSPVSPPPWLFQQANGSRVHVLYSTPSCYLWELYQANLTWSLKTDDFFPYADGPHQFWTGYFTSRPAFKRYERLSNNFLQICSQLEALAGPAAREGPYGPGNSSVLREAVAVAQHHDAVTGTEKQHVADDYARQLAVGWESCQLLVANALASLSGSKENFVFCNALNVSVCPLTEAAARFTVILYNPLGRRVSWPIRLPVNGASYAVTDPEGQPVPSEVSPGQPPCPPACPWPPLTLPALPQVIPISNFTRWLRGDGGSATRELLFQASVPPLGFSTFTVSRLSRGDPRAHPARTPVLLQPQEIQNEHVRVLFDPLTGHLKEIQNLDKSISLPVFQSFYWYNASVGNDESSQASGAYIFRPNSSEPIPVSGSKRVSTHLVKNALVQEVHQNFSSWCSQVVRLRAGQPYVELEWTVGPIPVADGWGKEIISRFETMLQTDARFYTDSNGRQILERRRDYRPTWNLSQTEPVAGNYYPVNSRIFIKDKKFQLTVLTDRSQGGSSIFDGSLELMVHRRLLYDDNRGVGEPLVELGADKQGLVVRGRHLVLLDTVESAADQHRLLAQELFMAPYAVLAPGGGPSYRRGQPSLRQFSALRRELPPNVHLLTLTPWDAVETGTDAGTLLLRLEHQFEKGESANGSQPITVDLLNLFSAFTITSVQEMSLGADLPLSAISRLVWTPDTGTGGVLGGPGGLPASPHPSPLLPGPAKPRPVPRLDPSQVTLQPMEIRTFLATVQYKVAST</sequence>
<comment type="cofactor">
    <cofactor evidence="10">
        <name>Zn(2+)</name>
        <dbReference type="ChEBI" id="CHEBI:29105"/>
    </cofactor>
    <text evidence="10">Binds 1 zinc ion per subunit.</text>
</comment>
<dbReference type="InterPro" id="IPR028995">
    <property type="entry name" value="Glyco_hydro_57/38_cen_sf"/>
</dbReference>
<dbReference type="Pfam" id="PF01074">
    <property type="entry name" value="Glyco_hydro_38N"/>
    <property type="match status" value="3"/>
</dbReference>
<feature type="domain" description="Glycoside hydrolase family 38 central" evidence="12">
    <location>
        <begin position="378"/>
        <end position="457"/>
    </location>
</feature>
<dbReference type="Pfam" id="PF07748">
    <property type="entry name" value="Glyco_hydro_38C"/>
    <property type="match status" value="1"/>
</dbReference>
<dbReference type="InterPro" id="IPR011330">
    <property type="entry name" value="Glyco_hydro/deAcase_b/a-brl"/>
</dbReference>
<evidence type="ECO:0000256" key="4">
    <source>
        <dbReference type="ARBA" id="ARBA00022729"/>
    </source>
</evidence>
<feature type="non-terminal residue" evidence="13">
    <location>
        <position position="1063"/>
    </location>
</feature>
<dbReference type="InterPro" id="IPR041147">
    <property type="entry name" value="GH38_C"/>
</dbReference>
<dbReference type="InterPro" id="IPR011013">
    <property type="entry name" value="Gal_mutarotase_sf_dom"/>
</dbReference>
<keyword evidence="4" id="KW-0732">Signal</keyword>
<evidence type="ECO:0000256" key="5">
    <source>
        <dbReference type="ARBA" id="ARBA00022801"/>
    </source>
</evidence>
<dbReference type="EC" id="3.2.1.-" evidence="10"/>
<dbReference type="InterPro" id="IPR050843">
    <property type="entry name" value="Glycosyl_Hydrlase_38"/>
</dbReference>
<protein>
    <recommendedName>
        <fullName evidence="10">Alpha-mannosidase</fullName>
        <ecNumber evidence="10">3.2.1.-</ecNumber>
    </recommendedName>
</protein>
<keyword evidence="7" id="KW-1015">Disulfide bond</keyword>
<dbReference type="GO" id="GO:0004559">
    <property type="term" value="F:alpha-mannosidase activity"/>
    <property type="evidence" value="ECO:0007669"/>
    <property type="project" value="UniProtKB-EC"/>
</dbReference>
<dbReference type="GO" id="GO:0006013">
    <property type="term" value="P:mannose metabolic process"/>
    <property type="evidence" value="ECO:0007669"/>
    <property type="project" value="InterPro"/>
</dbReference>
<dbReference type="Pfam" id="PF17677">
    <property type="entry name" value="Glyco_hydro38C2"/>
    <property type="match status" value="1"/>
</dbReference>
<evidence type="ECO:0000313" key="14">
    <source>
        <dbReference type="Proteomes" id="UP000574277"/>
    </source>
</evidence>
<keyword evidence="5 10" id="KW-0378">Hydrolase</keyword>
<keyword evidence="9 10" id="KW-0326">Glycosidase</keyword>
<accession>A0A7L0P7S6</accession>
<name>A0A7L0P7S6_9AVES</name>
<dbReference type="InterPro" id="IPR037094">
    <property type="entry name" value="Glyco_hydro_38_cen_sf"/>
</dbReference>
<dbReference type="InterPro" id="IPR011682">
    <property type="entry name" value="Glyco_hydro_38_C"/>
</dbReference>
<dbReference type="InterPro" id="IPR013780">
    <property type="entry name" value="Glyco_hydro_b"/>
</dbReference>
<evidence type="ECO:0000313" key="13">
    <source>
        <dbReference type="EMBL" id="NXL01541.1"/>
    </source>
</evidence>
<dbReference type="SUPFAM" id="SSF88688">
    <property type="entry name" value="Families 57/38 glycoside transferase middle domain"/>
    <property type="match status" value="1"/>
</dbReference>
<dbReference type="Gene3D" id="2.60.40.1180">
    <property type="entry name" value="Golgi alpha-mannosidase II"/>
    <property type="match status" value="1"/>
</dbReference>
<dbReference type="PANTHER" id="PTHR11607">
    <property type="entry name" value="ALPHA-MANNOSIDASE"/>
    <property type="match status" value="1"/>
</dbReference>
<gene>
    <name evidence="13" type="primary">Man2b1</name>
    <name evidence="13" type="ORF">MESCAY_R14875</name>
</gene>
<evidence type="ECO:0000256" key="6">
    <source>
        <dbReference type="ARBA" id="ARBA00022833"/>
    </source>
</evidence>